<sequence>MYGHALGYAQFHPAQWPRCGRVEAGVERGQGGEQLRQDVHGSLLHLVSDQGRRPGTDGSFHPEVPVPDNGDEQFPRARDAAHRALGTAVEQSAGSRGRDWLVVG</sequence>
<dbReference type="EMBL" id="BMUB01000042">
    <property type="protein sequence ID" value="GGV07011.1"/>
    <property type="molecule type" value="Genomic_DNA"/>
</dbReference>
<dbReference type="AlphaFoldDB" id="A0A8H9HZM2"/>
<feature type="compositionally biased region" description="Basic and acidic residues" evidence="1">
    <location>
        <begin position="73"/>
        <end position="82"/>
    </location>
</feature>
<name>A0A8H9HZM2_KITAU</name>
<proteinExistence type="predicted"/>
<evidence type="ECO:0000313" key="2">
    <source>
        <dbReference type="EMBL" id="GGV07011.1"/>
    </source>
</evidence>
<comment type="caution">
    <text evidence="2">The sequence shown here is derived from an EMBL/GenBank/DDBJ whole genome shotgun (WGS) entry which is preliminary data.</text>
</comment>
<reference evidence="2" key="2">
    <citation type="submission" date="2020-09" db="EMBL/GenBank/DDBJ databases">
        <authorList>
            <person name="Sun Q."/>
            <person name="Ohkuma M."/>
        </authorList>
    </citation>
    <scope>NUCLEOTIDE SEQUENCE</scope>
    <source>
        <strain evidence="2">JCM 4434</strain>
    </source>
</reference>
<feature type="region of interest" description="Disordered" evidence="1">
    <location>
        <begin position="49"/>
        <end position="104"/>
    </location>
</feature>
<gene>
    <name evidence="2" type="ORF">GCM10010502_72680</name>
</gene>
<dbReference type="Proteomes" id="UP000610124">
    <property type="component" value="Unassembled WGS sequence"/>
</dbReference>
<evidence type="ECO:0000313" key="3">
    <source>
        <dbReference type="Proteomes" id="UP000610124"/>
    </source>
</evidence>
<accession>A0A8H9HZM2</accession>
<protein>
    <submittedName>
        <fullName evidence="2">Uncharacterized protein</fullName>
    </submittedName>
</protein>
<evidence type="ECO:0000256" key="1">
    <source>
        <dbReference type="SAM" id="MobiDB-lite"/>
    </source>
</evidence>
<reference evidence="2" key="1">
    <citation type="journal article" date="2014" name="Int. J. Syst. Evol. Microbiol.">
        <title>Complete genome sequence of Corynebacterium casei LMG S-19264T (=DSM 44701T), isolated from a smear-ripened cheese.</title>
        <authorList>
            <consortium name="US DOE Joint Genome Institute (JGI-PGF)"/>
            <person name="Walter F."/>
            <person name="Albersmeier A."/>
            <person name="Kalinowski J."/>
            <person name="Ruckert C."/>
        </authorList>
    </citation>
    <scope>NUCLEOTIDE SEQUENCE</scope>
    <source>
        <strain evidence="2">JCM 4434</strain>
    </source>
</reference>
<organism evidence="2 3">
    <name type="scientific">Kitasatospora aureofaciens</name>
    <name type="common">Streptomyces aureofaciens</name>
    <dbReference type="NCBI Taxonomy" id="1894"/>
    <lineage>
        <taxon>Bacteria</taxon>
        <taxon>Bacillati</taxon>
        <taxon>Actinomycetota</taxon>
        <taxon>Actinomycetes</taxon>
        <taxon>Kitasatosporales</taxon>
        <taxon>Streptomycetaceae</taxon>
        <taxon>Kitasatospora</taxon>
    </lineage>
</organism>